<dbReference type="InterPro" id="IPR013106">
    <property type="entry name" value="Ig_V-set"/>
</dbReference>
<keyword evidence="2" id="KW-0472">Membrane</keyword>
<dbReference type="PANTHER" id="PTHR21063:SF4">
    <property type="entry name" value="CD48 ANTIGEN-RELATED"/>
    <property type="match status" value="1"/>
</dbReference>
<dbReference type="SUPFAM" id="SSF48726">
    <property type="entry name" value="Immunoglobulin"/>
    <property type="match status" value="1"/>
</dbReference>
<dbReference type="InterPro" id="IPR013783">
    <property type="entry name" value="Ig-like_fold"/>
</dbReference>
<evidence type="ECO:0000313" key="5">
    <source>
        <dbReference type="Proteomes" id="UP001059041"/>
    </source>
</evidence>
<proteinExistence type="predicted"/>
<feature type="non-terminal residue" evidence="4">
    <location>
        <position position="230"/>
    </location>
</feature>
<dbReference type="AlphaFoldDB" id="A0A9W7W9X7"/>
<keyword evidence="2" id="KW-0812">Transmembrane</keyword>
<accession>A0A9W7W9X7</accession>
<dbReference type="Gene3D" id="2.60.40.10">
    <property type="entry name" value="Immunoglobulins"/>
    <property type="match status" value="1"/>
</dbReference>
<evidence type="ECO:0000313" key="4">
    <source>
        <dbReference type="EMBL" id="KAI7791550.1"/>
    </source>
</evidence>
<evidence type="ECO:0000259" key="3">
    <source>
        <dbReference type="Pfam" id="PF07686"/>
    </source>
</evidence>
<evidence type="ECO:0000256" key="1">
    <source>
        <dbReference type="SAM" id="MobiDB-lite"/>
    </source>
</evidence>
<dbReference type="Proteomes" id="UP001059041">
    <property type="component" value="Linkage Group LG25"/>
</dbReference>
<reference evidence="4" key="1">
    <citation type="submission" date="2021-02" db="EMBL/GenBank/DDBJ databases">
        <title>Comparative genomics reveals that relaxation of natural selection precedes convergent phenotypic evolution of cavefish.</title>
        <authorList>
            <person name="Peng Z."/>
        </authorList>
    </citation>
    <scope>NUCLEOTIDE SEQUENCE</scope>
    <source>
        <tissue evidence="4">Muscle</tissue>
    </source>
</reference>
<keyword evidence="5" id="KW-1185">Reference proteome</keyword>
<comment type="caution">
    <text evidence="4">The sequence shown here is derived from an EMBL/GenBank/DDBJ whole genome shotgun (WGS) entry which is preliminary data.</text>
</comment>
<protein>
    <recommendedName>
        <fullName evidence="3">Immunoglobulin V-set domain-containing protein</fullName>
    </recommendedName>
</protein>
<feature type="domain" description="Immunoglobulin V-set" evidence="3">
    <location>
        <begin position="9"/>
        <end position="105"/>
    </location>
</feature>
<dbReference type="PANTHER" id="PTHR21063">
    <property type="entry name" value="LFA-3"/>
    <property type="match status" value="1"/>
</dbReference>
<organism evidence="4 5">
    <name type="scientific">Triplophysa rosa</name>
    <name type="common">Cave loach</name>
    <dbReference type="NCBI Taxonomy" id="992332"/>
    <lineage>
        <taxon>Eukaryota</taxon>
        <taxon>Metazoa</taxon>
        <taxon>Chordata</taxon>
        <taxon>Craniata</taxon>
        <taxon>Vertebrata</taxon>
        <taxon>Euteleostomi</taxon>
        <taxon>Actinopterygii</taxon>
        <taxon>Neopterygii</taxon>
        <taxon>Teleostei</taxon>
        <taxon>Ostariophysi</taxon>
        <taxon>Cypriniformes</taxon>
        <taxon>Nemacheilidae</taxon>
        <taxon>Triplophysa</taxon>
    </lineage>
</organism>
<sequence>SGVFGDEVKSVSVMEGHSVTLHTHLTHILRNETIEWRFGVNGLRIARIKRSVNINPIYDDNNEAEMFRDRLKMNNQTGDLTITHITSQHSGLYHLTVIIGTNQTVKHFSLSVGAPSTVSVSESTQTSSSSSSSPSSSSSSESSGVSAVDVDAPTSDDITLLSCAAAAVGSLMVLTLLIFCICRKHTHTHEEVQTREVIYADTTFYKRDKHIKRVKEEDDEVVYADVNTRR</sequence>
<name>A0A9W7W9X7_TRIRA</name>
<dbReference type="EMBL" id="JAFHDT010000025">
    <property type="protein sequence ID" value="KAI7791550.1"/>
    <property type="molecule type" value="Genomic_DNA"/>
</dbReference>
<evidence type="ECO:0000256" key="2">
    <source>
        <dbReference type="SAM" id="Phobius"/>
    </source>
</evidence>
<gene>
    <name evidence="4" type="ORF">IRJ41_021861</name>
</gene>
<keyword evidence="2" id="KW-1133">Transmembrane helix</keyword>
<feature type="region of interest" description="Disordered" evidence="1">
    <location>
        <begin position="120"/>
        <end position="148"/>
    </location>
</feature>
<dbReference type="InterPro" id="IPR036179">
    <property type="entry name" value="Ig-like_dom_sf"/>
</dbReference>
<feature type="compositionally biased region" description="Low complexity" evidence="1">
    <location>
        <begin position="120"/>
        <end position="146"/>
    </location>
</feature>
<feature type="transmembrane region" description="Helical" evidence="2">
    <location>
        <begin position="158"/>
        <end position="181"/>
    </location>
</feature>
<dbReference type="Pfam" id="PF07686">
    <property type="entry name" value="V-set"/>
    <property type="match status" value="1"/>
</dbReference>